<accession>A0A7C9AY13</accession>
<reference evidence="1" key="1">
    <citation type="journal article" date="2013" name="J. Plant Res.">
        <title>Effect of fungi and light on seed germination of three Opuntia species from semiarid lands of central Mexico.</title>
        <authorList>
            <person name="Delgado-Sanchez P."/>
            <person name="Jimenez-Bremont J.F."/>
            <person name="Guerrero-Gonzalez Mde L."/>
            <person name="Flores J."/>
        </authorList>
    </citation>
    <scope>NUCLEOTIDE SEQUENCE</scope>
    <source>
        <tissue evidence="1">Cladode</tissue>
    </source>
</reference>
<reference evidence="1" key="2">
    <citation type="submission" date="2020-07" db="EMBL/GenBank/DDBJ databases">
        <authorList>
            <person name="Vera ALvarez R."/>
            <person name="Arias-Moreno D.M."/>
            <person name="Jimenez-Jacinto V."/>
            <person name="Jimenez-Bremont J.F."/>
            <person name="Swaminathan K."/>
            <person name="Moose S.P."/>
            <person name="Guerrero-Gonzalez M.L."/>
            <person name="Marino-Ramirez L."/>
            <person name="Landsman D."/>
            <person name="Rodriguez-Kessler M."/>
            <person name="Delgado-Sanchez P."/>
        </authorList>
    </citation>
    <scope>NUCLEOTIDE SEQUENCE</scope>
    <source>
        <tissue evidence="1">Cladode</tissue>
    </source>
</reference>
<name>A0A7C9AY13_OPUST</name>
<proteinExistence type="predicted"/>
<evidence type="ECO:0000313" key="1">
    <source>
        <dbReference type="EMBL" id="MBA4677293.1"/>
    </source>
</evidence>
<protein>
    <submittedName>
        <fullName evidence="1">Uncharacterized protein</fullName>
    </submittedName>
</protein>
<dbReference type="EMBL" id="GISG01274373">
    <property type="protein sequence ID" value="MBA4677293.1"/>
    <property type="molecule type" value="Transcribed_RNA"/>
</dbReference>
<dbReference type="AlphaFoldDB" id="A0A7C9AY13"/>
<organism evidence="1">
    <name type="scientific">Opuntia streptacantha</name>
    <name type="common">Prickly pear cactus</name>
    <name type="synonym">Opuntia cardona</name>
    <dbReference type="NCBI Taxonomy" id="393608"/>
    <lineage>
        <taxon>Eukaryota</taxon>
        <taxon>Viridiplantae</taxon>
        <taxon>Streptophyta</taxon>
        <taxon>Embryophyta</taxon>
        <taxon>Tracheophyta</taxon>
        <taxon>Spermatophyta</taxon>
        <taxon>Magnoliopsida</taxon>
        <taxon>eudicotyledons</taxon>
        <taxon>Gunneridae</taxon>
        <taxon>Pentapetalae</taxon>
        <taxon>Caryophyllales</taxon>
        <taxon>Cactineae</taxon>
        <taxon>Cactaceae</taxon>
        <taxon>Opuntioideae</taxon>
        <taxon>Opuntia</taxon>
    </lineage>
</organism>
<sequence length="147" mass="16001">MSNDDSCRLLTIDQIMPNRTNIEVHIAYPSAIKNTKKAAFFAKMASPLSLSNPPGNVNPAVKVIVARRAATSDIVSRICVRSAFSWIYVSGSNPIISHICFHSTSSSFISFSNSIAVFPHLSFIVRSTSSILSNISAKFLSFLFIAT</sequence>